<gene>
    <name evidence="2" type="ORF">A2149_00420</name>
</gene>
<feature type="transmembrane region" description="Helical" evidence="1">
    <location>
        <begin position="38"/>
        <end position="55"/>
    </location>
</feature>
<name>A0A1F7S019_9BACT</name>
<protein>
    <submittedName>
        <fullName evidence="2">Uncharacterized protein</fullName>
    </submittedName>
</protein>
<keyword evidence="1" id="KW-0812">Transmembrane</keyword>
<evidence type="ECO:0000256" key="1">
    <source>
        <dbReference type="SAM" id="Phobius"/>
    </source>
</evidence>
<feature type="transmembrane region" description="Helical" evidence="1">
    <location>
        <begin position="67"/>
        <end position="88"/>
    </location>
</feature>
<accession>A0A1F7S019</accession>
<organism evidence="2 3">
    <name type="scientific">Candidatus Schekmanbacteria bacterium RBG_16_38_11</name>
    <dbReference type="NCBI Taxonomy" id="1817880"/>
    <lineage>
        <taxon>Bacteria</taxon>
        <taxon>Candidatus Schekmaniibacteriota</taxon>
    </lineage>
</organism>
<proteinExistence type="predicted"/>
<keyword evidence="1" id="KW-0472">Membrane</keyword>
<reference evidence="2 3" key="1">
    <citation type="journal article" date="2016" name="Nat. Commun.">
        <title>Thousands of microbial genomes shed light on interconnected biogeochemical processes in an aquifer system.</title>
        <authorList>
            <person name="Anantharaman K."/>
            <person name="Brown C.T."/>
            <person name="Hug L.A."/>
            <person name="Sharon I."/>
            <person name="Castelle C.J."/>
            <person name="Probst A.J."/>
            <person name="Thomas B.C."/>
            <person name="Singh A."/>
            <person name="Wilkins M.J."/>
            <person name="Karaoz U."/>
            <person name="Brodie E.L."/>
            <person name="Williams K.H."/>
            <person name="Hubbard S.S."/>
            <person name="Banfield J.F."/>
        </authorList>
    </citation>
    <scope>NUCLEOTIDE SEQUENCE [LARGE SCALE GENOMIC DNA]</scope>
</reference>
<feature type="transmembrane region" description="Helical" evidence="1">
    <location>
        <begin position="12"/>
        <end position="31"/>
    </location>
</feature>
<evidence type="ECO:0000313" key="2">
    <source>
        <dbReference type="EMBL" id="OGL46594.1"/>
    </source>
</evidence>
<dbReference type="AlphaFoldDB" id="A0A1F7S019"/>
<comment type="caution">
    <text evidence="2">The sequence shown here is derived from an EMBL/GenBank/DDBJ whole genome shotgun (WGS) entry which is preliminary data.</text>
</comment>
<keyword evidence="1" id="KW-1133">Transmembrane helix</keyword>
<evidence type="ECO:0000313" key="3">
    <source>
        <dbReference type="Proteomes" id="UP000178435"/>
    </source>
</evidence>
<dbReference type="EMBL" id="MGDF01000042">
    <property type="protein sequence ID" value="OGL46594.1"/>
    <property type="molecule type" value="Genomic_DNA"/>
</dbReference>
<sequence length="90" mass="10438">MDFETFKAIELAIPLWQVLLYTGLVIILMLFGHCRLGITIFLCFILYWIFIYNHATLSQIFGNSTTFMGVYLVCGTILVFLILISFFLKE</sequence>
<dbReference type="Proteomes" id="UP000178435">
    <property type="component" value="Unassembled WGS sequence"/>
</dbReference>